<dbReference type="InterPro" id="IPR014509">
    <property type="entry name" value="YjdF-like"/>
</dbReference>
<accession>A0A0S2TCV1</accession>
<keyword evidence="3" id="KW-1185">Reference proteome</keyword>
<dbReference type="Pfam" id="PF09997">
    <property type="entry name" value="DUF2238"/>
    <property type="match status" value="1"/>
</dbReference>
<gene>
    <name evidence="2" type="ORF">Tel_07035</name>
</gene>
<dbReference type="EMBL" id="CP013099">
    <property type="protein sequence ID" value="ALP52925.1"/>
    <property type="molecule type" value="Genomic_DNA"/>
</dbReference>
<name>A0A0S2TCV1_9GAMM</name>
<sequence>MKAESIHRRLSFLLKGILLLEAGVALWGQQWLTAAITLGIIAITLIPVLLHRRFRVYIPPEFELLAIGFIFASLYLGEVHGYYTRFWWWDIALHTSSGLLLGIVGFLLVYVLNETEKIDLHMNPGFVAFFAFLFALGIGVLWEIFEYAMDSLLGMNMQKAMFGDPSGLTDTMWDLIVDALGALVISMLGYGYLKAARNESFLYRWIQAFIKHNPALFDRRR</sequence>
<feature type="transmembrane region" description="Helical" evidence="1">
    <location>
        <begin position="91"/>
        <end position="113"/>
    </location>
</feature>
<proteinExistence type="predicted"/>
<dbReference type="STRING" id="1748243.Tel_07035"/>
<keyword evidence="1" id="KW-0812">Transmembrane</keyword>
<evidence type="ECO:0000313" key="2">
    <source>
        <dbReference type="EMBL" id="ALP52925.1"/>
    </source>
</evidence>
<evidence type="ECO:0000256" key="1">
    <source>
        <dbReference type="SAM" id="Phobius"/>
    </source>
</evidence>
<feature type="transmembrane region" description="Helical" evidence="1">
    <location>
        <begin position="175"/>
        <end position="193"/>
    </location>
</feature>
<feature type="transmembrane region" description="Helical" evidence="1">
    <location>
        <begin position="34"/>
        <end position="50"/>
    </location>
</feature>
<dbReference type="Proteomes" id="UP000055136">
    <property type="component" value="Chromosome"/>
</dbReference>
<feature type="transmembrane region" description="Helical" evidence="1">
    <location>
        <begin position="125"/>
        <end position="145"/>
    </location>
</feature>
<dbReference type="AlphaFoldDB" id="A0A0S2TCV1"/>
<keyword evidence="1" id="KW-1133">Transmembrane helix</keyword>
<reference evidence="2" key="1">
    <citation type="submission" date="2015-10" db="EMBL/GenBank/DDBJ databases">
        <title>Description of Candidatus Tenderia electrophaga gen. nov, sp. nov., an Uncultivated Electroautotroph from a Biocathode Enrichment.</title>
        <authorList>
            <person name="Eddie B.J."/>
            <person name="Malanoski A.P."/>
            <person name="Wang Z."/>
            <person name="Hall R.J."/>
            <person name="Oh S.D."/>
            <person name="Heiner C."/>
            <person name="Lin B."/>
            <person name="Strycharz-Glaven S.M."/>
        </authorList>
    </citation>
    <scope>NUCLEOTIDE SEQUENCE [LARGE SCALE GENOMIC DNA]</scope>
    <source>
        <strain evidence="2">NRL1</strain>
    </source>
</reference>
<evidence type="ECO:0000313" key="3">
    <source>
        <dbReference type="Proteomes" id="UP000055136"/>
    </source>
</evidence>
<dbReference type="KEGG" id="tee:Tel_07035"/>
<feature type="transmembrane region" description="Helical" evidence="1">
    <location>
        <begin position="62"/>
        <end position="79"/>
    </location>
</feature>
<keyword evidence="1" id="KW-0472">Membrane</keyword>
<evidence type="ECO:0008006" key="4">
    <source>
        <dbReference type="Google" id="ProtNLM"/>
    </source>
</evidence>
<organism evidence="2 3">
    <name type="scientific">Candidatus Tenderia electrophaga</name>
    <dbReference type="NCBI Taxonomy" id="1748243"/>
    <lineage>
        <taxon>Bacteria</taxon>
        <taxon>Pseudomonadati</taxon>
        <taxon>Pseudomonadota</taxon>
        <taxon>Gammaproteobacteria</taxon>
        <taxon>Candidatus Tenderiales</taxon>
        <taxon>Candidatus Tenderiaceae</taxon>
        <taxon>Candidatus Tenderia</taxon>
    </lineage>
</organism>
<protein>
    <recommendedName>
        <fullName evidence="4">Membrane-spanning protein</fullName>
    </recommendedName>
</protein>